<proteinExistence type="predicted"/>
<keyword evidence="1" id="KW-0812">Transmembrane</keyword>
<dbReference type="Proteomes" id="UP001642540">
    <property type="component" value="Unassembled WGS sequence"/>
</dbReference>
<comment type="caution">
    <text evidence="2">The sequence shown here is derived from an EMBL/GenBank/DDBJ whole genome shotgun (WGS) entry which is preliminary data.</text>
</comment>
<dbReference type="EMBL" id="CAXLJM020000053">
    <property type="protein sequence ID" value="CAL8116285.1"/>
    <property type="molecule type" value="Genomic_DNA"/>
</dbReference>
<keyword evidence="1" id="KW-0472">Membrane</keyword>
<protein>
    <submittedName>
        <fullName evidence="2">Uncharacterized protein</fullName>
    </submittedName>
</protein>
<accession>A0ABP1R728</accession>
<feature type="transmembrane region" description="Helical" evidence="1">
    <location>
        <begin position="68"/>
        <end position="88"/>
    </location>
</feature>
<evidence type="ECO:0000256" key="1">
    <source>
        <dbReference type="SAM" id="Phobius"/>
    </source>
</evidence>
<organism evidence="2 3">
    <name type="scientific">Orchesella dallaii</name>
    <dbReference type="NCBI Taxonomy" id="48710"/>
    <lineage>
        <taxon>Eukaryota</taxon>
        <taxon>Metazoa</taxon>
        <taxon>Ecdysozoa</taxon>
        <taxon>Arthropoda</taxon>
        <taxon>Hexapoda</taxon>
        <taxon>Collembola</taxon>
        <taxon>Entomobryomorpha</taxon>
        <taxon>Entomobryoidea</taxon>
        <taxon>Orchesellidae</taxon>
        <taxon>Orchesellinae</taxon>
        <taxon>Orchesella</taxon>
    </lineage>
</organism>
<feature type="transmembrane region" description="Helical" evidence="1">
    <location>
        <begin position="233"/>
        <end position="256"/>
    </location>
</feature>
<keyword evidence="1" id="KW-1133">Transmembrane helix</keyword>
<reference evidence="2 3" key="1">
    <citation type="submission" date="2024-08" db="EMBL/GenBank/DDBJ databases">
        <authorList>
            <person name="Cucini C."/>
            <person name="Frati F."/>
        </authorList>
    </citation>
    <scope>NUCLEOTIDE SEQUENCE [LARGE SCALE GENOMIC DNA]</scope>
</reference>
<sequence>MKGLSINILSEPLKIVPLVVSLVDGMYVFSWLYSFWGKQKQLQKFLSVLQELPEPEPKLKVILLCKRCFYPFLLFITVFAALFVHGKFSWAPKQMFFLDYYNSTTIMHGPLELEEQTGGKEFFLKILEELAFYLDIFVFQCVDILVILMTKSAYLTVGWYIAGAFPDDINTNAHKKDLGIYVEIGKKIQIENFRSAVNETVFQEDPDLVAGGRGVMKKVKHYMQECGVRGGRFFIFSYGFMGSTVGLVVAYAFLLLQLHISASVTSGIS</sequence>
<evidence type="ECO:0000313" key="3">
    <source>
        <dbReference type="Proteomes" id="UP001642540"/>
    </source>
</evidence>
<keyword evidence="3" id="KW-1185">Reference proteome</keyword>
<gene>
    <name evidence="2" type="ORF">ODALV1_LOCUS17220</name>
</gene>
<feature type="transmembrane region" description="Helical" evidence="1">
    <location>
        <begin position="15"/>
        <end position="36"/>
    </location>
</feature>
<name>A0ABP1R728_9HEXA</name>
<evidence type="ECO:0000313" key="2">
    <source>
        <dbReference type="EMBL" id="CAL8116285.1"/>
    </source>
</evidence>